<comment type="subcellular location">
    <subcellularLocation>
        <location evidence="1">Cytoplasm</location>
    </subcellularLocation>
</comment>
<keyword evidence="4" id="KW-1185">Reference proteome</keyword>
<dbReference type="PROSITE" id="PS51671">
    <property type="entry name" value="ACT"/>
    <property type="match status" value="1"/>
</dbReference>
<dbReference type="Pfam" id="PF13740">
    <property type="entry name" value="ACT_6"/>
    <property type="match status" value="1"/>
</dbReference>
<dbReference type="SUPFAM" id="SSF55021">
    <property type="entry name" value="ACT-like"/>
    <property type="match status" value="2"/>
</dbReference>
<reference evidence="3" key="1">
    <citation type="journal article" date="2023" name="Int. J. Syst. Evol. Microbiol.">
        <title>&lt;i&gt;Shewanella septentrionalis&lt;/i&gt; sp. nov. and &lt;i&gt;Shewanella holmiensis&lt;/i&gt; sp. nov., isolated from Baltic Sea water and sediments.</title>
        <authorList>
            <person name="Martin-Rodriguez A.J."/>
            <person name="Thorell K."/>
            <person name="Joffre E."/>
            <person name="Jensie-Markopoulos S."/>
            <person name="Moore E.R.B."/>
            <person name="Sjoling A."/>
        </authorList>
    </citation>
    <scope>NUCLEOTIDE SEQUENCE</scope>
    <source>
        <strain evidence="3">SP1S2-7</strain>
    </source>
</reference>
<sequence>MMRYLVTLQAPDRKGLVEQIANAVSRNNGNWLDSEMRHIDGIFAAILQLELPLEKWDELVDALECIEGLSLTYSQASQVAQPIKHVSYQLVAYDRPGLVLQISNSLNALGVNIEQFSSQYETAGHTGVALFRANMRLGLTELTQEEQIIEQLYKMGDDVVLDKVSKATA</sequence>
<evidence type="ECO:0000313" key="3">
    <source>
        <dbReference type="EMBL" id="MCT7940346.1"/>
    </source>
</evidence>
<dbReference type="GO" id="GO:0006355">
    <property type="term" value="P:regulation of DNA-templated transcription"/>
    <property type="evidence" value="ECO:0007669"/>
    <property type="project" value="UniProtKB-UniRule"/>
</dbReference>
<comment type="caution">
    <text evidence="3">The sequence shown here is derived from an EMBL/GenBank/DDBJ whole genome shotgun (WGS) entry which is preliminary data.</text>
</comment>
<keyword evidence="1" id="KW-0963">Cytoplasm</keyword>
<evidence type="ECO:0000259" key="2">
    <source>
        <dbReference type="PROSITE" id="PS51671"/>
    </source>
</evidence>
<feature type="domain" description="ACT" evidence="2">
    <location>
        <begin position="5"/>
        <end position="78"/>
    </location>
</feature>
<dbReference type="InterPro" id="IPR002912">
    <property type="entry name" value="ACT_dom"/>
</dbReference>
<accession>A0A9X2WJI5</accession>
<keyword evidence="1" id="KW-0678">Repressor</keyword>
<dbReference type="GO" id="GO:0005737">
    <property type="term" value="C:cytoplasm"/>
    <property type="evidence" value="ECO:0007669"/>
    <property type="project" value="UniProtKB-SubCell"/>
</dbReference>
<name>A0A9X2WJI5_9GAMM</name>
<evidence type="ECO:0000256" key="1">
    <source>
        <dbReference type="PIRNR" id="PIRNR028103"/>
    </source>
</evidence>
<gene>
    <name evidence="3" type="ORF">NE535_00830</name>
</gene>
<proteinExistence type="predicted"/>
<dbReference type="RefSeq" id="WP_261296799.1">
    <property type="nucleotide sequence ID" value="NZ_JAMTCD010000001.1"/>
</dbReference>
<dbReference type="PANTHER" id="PTHR34875:SF6">
    <property type="entry name" value="UPF0237 PROTEIN MJ1558"/>
    <property type="match status" value="1"/>
</dbReference>
<dbReference type="Proteomes" id="UP001155546">
    <property type="component" value="Unassembled WGS sequence"/>
</dbReference>
<dbReference type="PIRSF" id="PIRSF028103">
    <property type="entry name" value="GcvR"/>
    <property type="match status" value="1"/>
</dbReference>
<dbReference type="PANTHER" id="PTHR34875">
    <property type="entry name" value="UPF0237 PROTEIN MJ1558"/>
    <property type="match status" value="1"/>
</dbReference>
<dbReference type="CDD" id="cd02116">
    <property type="entry name" value="ACT"/>
    <property type="match status" value="1"/>
</dbReference>
<dbReference type="InterPro" id="IPR045865">
    <property type="entry name" value="ACT-like_dom_sf"/>
</dbReference>
<dbReference type="AlphaFoldDB" id="A0A9X2WJI5"/>
<dbReference type="InterPro" id="IPR050990">
    <property type="entry name" value="UPF0237/GcvR_regulator"/>
</dbReference>
<dbReference type="Gene3D" id="3.30.70.260">
    <property type="match status" value="2"/>
</dbReference>
<organism evidence="3 4">
    <name type="scientific">Shewanella holmiensis</name>
    <dbReference type="NCBI Taxonomy" id="2952222"/>
    <lineage>
        <taxon>Bacteria</taxon>
        <taxon>Pseudomonadati</taxon>
        <taxon>Pseudomonadota</taxon>
        <taxon>Gammaproteobacteria</taxon>
        <taxon>Alteromonadales</taxon>
        <taxon>Shewanellaceae</taxon>
        <taxon>Shewanella</taxon>
    </lineage>
</organism>
<protein>
    <recommendedName>
        <fullName evidence="1">Glycine cleavage system transcriptional repressor</fullName>
    </recommendedName>
</protein>
<dbReference type="InterPro" id="IPR016867">
    <property type="entry name" value="GcvR"/>
</dbReference>
<evidence type="ECO:0000313" key="4">
    <source>
        <dbReference type="Proteomes" id="UP001155546"/>
    </source>
</evidence>
<keyword evidence="1" id="KW-0804">Transcription</keyword>
<dbReference type="EMBL" id="JAMTCD010000001">
    <property type="protein sequence ID" value="MCT7940346.1"/>
    <property type="molecule type" value="Genomic_DNA"/>
</dbReference>